<dbReference type="AlphaFoldDB" id="A0A6J6HLD6"/>
<protein>
    <submittedName>
        <fullName evidence="2">Unannotated protein</fullName>
    </submittedName>
</protein>
<accession>A0A6J6HLD6</accession>
<dbReference type="EMBL" id="CAEZUX010000036">
    <property type="protein sequence ID" value="CAB4611824.1"/>
    <property type="molecule type" value="Genomic_DNA"/>
</dbReference>
<dbReference type="PANTHER" id="PTHR39683:SF4">
    <property type="entry name" value="COENZYME Q-BINDING PROTEIN COQ10 START DOMAIN-CONTAINING PROTEIN"/>
    <property type="match status" value="1"/>
</dbReference>
<evidence type="ECO:0000313" key="2">
    <source>
        <dbReference type="EMBL" id="CAB4611824.1"/>
    </source>
</evidence>
<organism evidence="2">
    <name type="scientific">freshwater metagenome</name>
    <dbReference type="NCBI Taxonomy" id="449393"/>
    <lineage>
        <taxon>unclassified sequences</taxon>
        <taxon>metagenomes</taxon>
        <taxon>ecological metagenomes</taxon>
    </lineage>
</organism>
<dbReference type="InterPro" id="IPR023393">
    <property type="entry name" value="START-like_dom_sf"/>
</dbReference>
<dbReference type="InterPro" id="IPR005031">
    <property type="entry name" value="COQ10_START"/>
</dbReference>
<sequence length="144" mass="16425">MTDRAAQTTLIDAPVDKCVQIVLDFERYPDWAKDVKEATVRERDDQGRPSRVEYRASALGRSTHYTLEYDYSEAPARLSWHLVEGDIMRALDGAYSFVEVDSGTQVFYELDIELVVPLPGFVKRRAEARILIEAVKELKARAES</sequence>
<name>A0A6J6HLD6_9ZZZZ</name>
<dbReference type="Pfam" id="PF03364">
    <property type="entry name" value="Polyketide_cyc"/>
    <property type="match status" value="1"/>
</dbReference>
<feature type="domain" description="Coenzyme Q-binding protein COQ10 START" evidence="1">
    <location>
        <begin position="11"/>
        <end position="131"/>
    </location>
</feature>
<dbReference type="SUPFAM" id="SSF55961">
    <property type="entry name" value="Bet v1-like"/>
    <property type="match status" value="1"/>
</dbReference>
<evidence type="ECO:0000259" key="1">
    <source>
        <dbReference type="Pfam" id="PF03364"/>
    </source>
</evidence>
<proteinExistence type="predicted"/>
<dbReference type="Gene3D" id="3.30.530.20">
    <property type="match status" value="1"/>
</dbReference>
<dbReference type="PANTHER" id="PTHR39683">
    <property type="entry name" value="CONSERVED PROTEIN TB16.3"/>
    <property type="match status" value="1"/>
</dbReference>
<gene>
    <name evidence="2" type="ORF">UFOPK1874_00471</name>
</gene>
<reference evidence="2" key="1">
    <citation type="submission" date="2020-05" db="EMBL/GenBank/DDBJ databases">
        <authorList>
            <person name="Chiriac C."/>
            <person name="Salcher M."/>
            <person name="Ghai R."/>
            <person name="Kavagutti S V."/>
        </authorList>
    </citation>
    <scope>NUCLEOTIDE SEQUENCE</scope>
</reference>